<dbReference type="AlphaFoldDB" id="A0A160IKX1"/>
<dbReference type="SUPFAM" id="SSF52833">
    <property type="entry name" value="Thioredoxin-like"/>
    <property type="match status" value="1"/>
</dbReference>
<gene>
    <name evidence="3" type="ORF">ABE65_006870</name>
</gene>
<dbReference type="InterPro" id="IPR000866">
    <property type="entry name" value="AhpC/TSA"/>
</dbReference>
<organism evidence="3 4">
    <name type="scientific">Fictibacillus phosphorivorans</name>
    <dbReference type="NCBI Taxonomy" id="1221500"/>
    <lineage>
        <taxon>Bacteria</taxon>
        <taxon>Bacillati</taxon>
        <taxon>Bacillota</taxon>
        <taxon>Bacilli</taxon>
        <taxon>Bacillales</taxon>
        <taxon>Fictibacillaceae</taxon>
        <taxon>Fictibacillus</taxon>
    </lineage>
</organism>
<evidence type="ECO:0000313" key="3">
    <source>
        <dbReference type="EMBL" id="ANC76537.1"/>
    </source>
</evidence>
<keyword evidence="4" id="KW-1185">Reference proteome</keyword>
<feature type="domain" description="Alkyl hydroperoxide reductase subunit C/ Thiol specific antioxidant" evidence="2">
    <location>
        <begin position="2"/>
        <end position="63"/>
    </location>
</feature>
<protein>
    <recommendedName>
        <fullName evidence="2">Alkyl hydroperoxide reductase subunit C/ Thiol specific antioxidant domain-containing protein</fullName>
    </recommendedName>
</protein>
<evidence type="ECO:0000313" key="4">
    <source>
        <dbReference type="Proteomes" id="UP000076623"/>
    </source>
</evidence>
<dbReference type="Gene3D" id="3.40.30.10">
    <property type="entry name" value="Glutaredoxin"/>
    <property type="match status" value="1"/>
</dbReference>
<evidence type="ECO:0000259" key="2">
    <source>
        <dbReference type="Pfam" id="PF00578"/>
    </source>
</evidence>
<dbReference type="InterPro" id="IPR036249">
    <property type="entry name" value="Thioredoxin-like_sf"/>
</dbReference>
<dbReference type="KEGG" id="fpn:ABE65_006870"/>
<name>A0A160IKX1_9BACL</name>
<dbReference type="EMBL" id="CP015378">
    <property type="protein sequence ID" value="ANC76537.1"/>
    <property type="molecule type" value="Genomic_DNA"/>
</dbReference>
<keyword evidence="1" id="KW-1015">Disulfide bond</keyword>
<dbReference type="STRING" id="1221500.ABE65_006870"/>
<dbReference type="Proteomes" id="UP000076623">
    <property type="component" value="Chromosome"/>
</dbReference>
<dbReference type="GO" id="GO:0016209">
    <property type="term" value="F:antioxidant activity"/>
    <property type="evidence" value="ECO:0007669"/>
    <property type="project" value="InterPro"/>
</dbReference>
<dbReference type="Pfam" id="PF00578">
    <property type="entry name" value="AhpC-TSA"/>
    <property type="match status" value="1"/>
</dbReference>
<evidence type="ECO:0000256" key="1">
    <source>
        <dbReference type="ARBA" id="ARBA00023157"/>
    </source>
</evidence>
<dbReference type="GO" id="GO:0016491">
    <property type="term" value="F:oxidoreductase activity"/>
    <property type="evidence" value="ECO:0007669"/>
    <property type="project" value="InterPro"/>
</dbReference>
<sequence length="91" mass="10531">MDVNIYAVSSDTVERLSVLHQEMKPVFPFLSDPEFKLIDHLDMKGDSVAKRGYALIDKEGKVIVTKVNDHWGEEINQTSKQIHEEYKKLEK</sequence>
<proteinExistence type="predicted"/>
<reference evidence="3 4" key="1">
    <citation type="submission" date="2016-04" db="EMBL/GenBank/DDBJ databases">
        <title>Complete genome sequence of Fictibacillus phosphorivorans G25-29, a strain toxic to nematodes.</title>
        <authorList>
            <person name="Zheng Z."/>
        </authorList>
    </citation>
    <scope>NUCLEOTIDE SEQUENCE [LARGE SCALE GENOMIC DNA]</scope>
    <source>
        <strain evidence="3 4">G25-29</strain>
    </source>
</reference>
<accession>A0A160IKX1</accession>